<evidence type="ECO:0000313" key="2">
    <source>
        <dbReference type="Proteomes" id="UP000322699"/>
    </source>
</evidence>
<evidence type="ECO:0000313" key="1">
    <source>
        <dbReference type="EMBL" id="KAA1262416.1"/>
    </source>
</evidence>
<reference evidence="1 2" key="1">
    <citation type="submission" date="2019-08" db="EMBL/GenBank/DDBJ databases">
        <title>Deep-cultivation of Planctomycetes and their phenomic and genomic characterization uncovers novel biology.</title>
        <authorList>
            <person name="Wiegand S."/>
            <person name="Jogler M."/>
            <person name="Boedeker C."/>
            <person name="Pinto D."/>
            <person name="Vollmers J."/>
            <person name="Rivas-Marin E."/>
            <person name="Kohn T."/>
            <person name="Peeters S.H."/>
            <person name="Heuer A."/>
            <person name="Rast P."/>
            <person name="Oberbeckmann S."/>
            <person name="Bunk B."/>
            <person name="Jeske O."/>
            <person name="Meyerdierks A."/>
            <person name="Storesund J.E."/>
            <person name="Kallscheuer N."/>
            <person name="Luecker S."/>
            <person name="Lage O.M."/>
            <person name="Pohl T."/>
            <person name="Merkel B.J."/>
            <person name="Hornburger P."/>
            <person name="Mueller R.-W."/>
            <person name="Bruemmer F."/>
            <person name="Labrenz M."/>
            <person name="Spormann A.M."/>
            <person name="Op Den Camp H."/>
            <person name="Overmann J."/>
            <person name="Amann R."/>
            <person name="Jetten M.S.M."/>
            <person name="Mascher T."/>
            <person name="Medema M.H."/>
            <person name="Devos D.P."/>
            <person name="Kaster A.-K."/>
            <person name="Ovreas L."/>
            <person name="Rohde M."/>
            <person name="Galperin M.Y."/>
            <person name="Jogler C."/>
        </authorList>
    </citation>
    <scope>NUCLEOTIDE SEQUENCE [LARGE SCALE GENOMIC DNA]</scope>
    <source>
        <strain evidence="1 2">LF1</strain>
    </source>
</reference>
<name>A0A5B1CPD6_9BACT</name>
<sequence length="132" mass="15459">MEIRASDMLIKLFEPDDQSESAIIKLQHKPSQTEVINGETVSQRENLRRSVRDLIDKMNPKPDKIKQPHFVLFDQVKVHMPDTIHDGEVARQSWDFVSAQWKYFVDCNNSHVNAWYFSADLDLDEPVLFEDD</sequence>
<dbReference type="RefSeq" id="WP_068267108.1">
    <property type="nucleotide sequence ID" value="NZ_LWSK01000158.1"/>
</dbReference>
<gene>
    <name evidence="1" type="ORF">LF1_49800</name>
</gene>
<organism evidence="1 2">
    <name type="scientific">Rubripirellula obstinata</name>
    <dbReference type="NCBI Taxonomy" id="406547"/>
    <lineage>
        <taxon>Bacteria</taxon>
        <taxon>Pseudomonadati</taxon>
        <taxon>Planctomycetota</taxon>
        <taxon>Planctomycetia</taxon>
        <taxon>Pirellulales</taxon>
        <taxon>Pirellulaceae</taxon>
        <taxon>Rubripirellula</taxon>
    </lineage>
</organism>
<comment type="caution">
    <text evidence="1">The sequence shown here is derived from an EMBL/GenBank/DDBJ whole genome shotgun (WGS) entry which is preliminary data.</text>
</comment>
<keyword evidence="2" id="KW-1185">Reference proteome</keyword>
<dbReference type="AlphaFoldDB" id="A0A5B1CPD6"/>
<protein>
    <submittedName>
        <fullName evidence="1">Uncharacterized protein</fullName>
    </submittedName>
</protein>
<proteinExistence type="predicted"/>
<dbReference type="OrthoDB" id="275009at2"/>
<accession>A0A5B1CPD6</accession>
<dbReference type="Proteomes" id="UP000322699">
    <property type="component" value="Unassembled WGS sequence"/>
</dbReference>
<dbReference type="EMBL" id="VRLW01000001">
    <property type="protein sequence ID" value="KAA1262416.1"/>
    <property type="molecule type" value="Genomic_DNA"/>
</dbReference>